<gene>
    <name evidence="2" type="ORF">M404DRAFT_1002105</name>
</gene>
<accession>A0A0C3P5C0</accession>
<dbReference type="Proteomes" id="UP000054217">
    <property type="component" value="Unassembled WGS sequence"/>
</dbReference>
<dbReference type="EMBL" id="KN831981">
    <property type="protein sequence ID" value="KIO02489.1"/>
    <property type="molecule type" value="Genomic_DNA"/>
</dbReference>
<name>A0A0C3P5C0_PISTI</name>
<proteinExistence type="predicted"/>
<evidence type="ECO:0000313" key="3">
    <source>
        <dbReference type="Proteomes" id="UP000054217"/>
    </source>
</evidence>
<dbReference type="InParanoid" id="A0A0C3P5C0"/>
<dbReference type="InterPro" id="IPR029058">
    <property type="entry name" value="AB_hydrolase_fold"/>
</dbReference>
<dbReference type="Gene3D" id="3.40.50.1820">
    <property type="entry name" value="alpha/beta hydrolase"/>
    <property type="match status" value="1"/>
</dbReference>
<dbReference type="OrthoDB" id="94039at2759"/>
<dbReference type="SUPFAM" id="SSF53474">
    <property type="entry name" value="alpha/beta-Hydrolases"/>
    <property type="match status" value="1"/>
</dbReference>
<dbReference type="InterPro" id="IPR000073">
    <property type="entry name" value="AB_hydrolase_1"/>
</dbReference>
<evidence type="ECO:0000313" key="2">
    <source>
        <dbReference type="EMBL" id="KIO02489.1"/>
    </source>
</evidence>
<protein>
    <recommendedName>
        <fullName evidence="1">AB hydrolase-1 domain-containing protein</fullName>
    </recommendedName>
</protein>
<dbReference type="Pfam" id="PF12697">
    <property type="entry name" value="Abhydrolase_6"/>
    <property type="match status" value="1"/>
</dbReference>
<organism evidence="2 3">
    <name type="scientific">Pisolithus tinctorius Marx 270</name>
    <dbReference type="NCBI Taxonomy" id="870435"/>
    <lineage>
        <taxon>Eukaryota</taxon>
        <taxon>Fungi</taxon>
        <taxon>Dikarya</taxon>
        <taxon>Basidiomycota</taxon>
        <taxon>Agaricomycotina</taxon>
        <taxon>Agaricomycetes</taxon>
        <taxon>Agaricomycetidae</taxon>
        <taxon>Boletales</taxon>
        <taxon>Sclerodermatineae</taxon>
        <taxon>Pisolithaceae</taxon>
        <taxon>Pisolithus</taxon>
    </lineage>
</organism>
<dbReference type="AlphaFoldDB" id="A0A0C3P5C0"/>
<dbReference type="HOGENOM" id="CLU_032490_1_0_1"/>
<evidence type="ECO:0000259" key="1">
    <source>
        <dbReference type="Pfam" id="PF12697"/>
    </source>
</evidence>
<sequence length="446" mass="50101">MTRKTFSIPYTPSPSWPSVNPRPLLAIRPHPPLRTPSLPSPPRQDIFHKDYVLSTHIVPAAFPRLVPDIPLPLLEIPPRSDSIAPAERQEKVATAVKQLIERQECFTQGRMLGGHGQKPLWNCVNRYVRTERRNTAGTGLTLFVAHANGFPKELSETMLRSLLDLPAAPLVDEIWSWEAVQHGDSALLNAENLSGIFDWQDNARDIANFLLHYLPDEVALTPLPTRLLRISQAASDARKTQGYHQRKIVVVGHSFGGTTSALTAVNFPKLFSSLILVDPVVVNYGSYDFGSELIRGALIRRDTWSSREEALRLFKQRPFFASWHPDVLKSYVDYGSTTDPSGGVRLKMTPIQESLCFANVFPPLEVWELLEKLDEDITLRWVVPAVSFVGEQETKVRVWRRPANASNIVFPFVGHLIVQEAPVELAQDISTFLLEKYGTPHFKAAL</sequence>
<reference evidence="3" key="2">
    <citation type="submission" date="2015-01" db="EMBL/GenBank/DDBJ databases">
        <title>Evolutionary Origins and Diversification of the Mycorrhizal Mutualists.</title>
        <authorList>
            <consortium name="DOE Joint Genome Institute"/>
            <consortium name="Mycorrhizal Genomics Consortium"/>
            <person name="Kohler A."/>
            <person name="Kuo A."/>
            <person name="Nagy L.G."/>
            <person name="Floudas D."/>
            <person name="Copeland A."/>
            <person name="Barry K.W."/>
            <person name="Cichocki N."/>
            <person name="Veneault-Fourrey C."/>
            <person name="LaButti K."/>
            <person name="Lindquist E.A."/>
            <person name="Lipzen A."/>
            <person name="Lundell T."/>
            <person name="Morin E."/>
            <person name="Murat C."/>
            <person name="Riley R."/>
            <person name="Ohm R."/>
            <person name="Sun H."/>
            <person name="Tunlid A."/>
            <person name="Henrissat B."/>
            <person name="Grigoriev I.V."/>
            <person name="Hibbett D.S."/>
            <person name="Martin F."/>
        </authorList>
    </citation>
    <scope>NUCLEOTIDE SEQUENCE [LARGE SCALE GENOMIC DNA]</scope>
    <source>
        <strain evidence="3">Marx 270</strain>
    </source>
</reference>
<feature type="domain" description="AB hydrolase-1" evidence="1">
    <location>
        <begin position="194"/>
        <end position="427"/>
    </location>
</feature>
<dbReference type="STRING" id="870435.A0A0C3P5C0"/>
<keyword evidence="3" id="KW-1185">Reference proteome</keyword>
<reference evidence="2 3" key="1">
    <citation type="submission" date="2014-04" db="EMBL/GenBank/DDBJ databases">
        <authorList>
            <consortium name="DOE Joint Genome Institute"/>
            <person name="Kuo A."/>
            <person name="Kohler A."/>
            <person name="Costa M.D."/>
            <person name="Nagy L.G."/>
            <person name="Floudas D."/>
            <person name="Copeland A."/>
            <person name="Barry K.W."/>
            <person name="Cichocki N."/>
            <person name="Veneault-Fourrey C."/>
            <person name="LaButti K."/>
            <person name="Lindquist E.A."/>
            <person name="Lipzen A."/>
            <person name="Lundell T."/>
            <person name="Morin E."/>
            <person name="Murat C."/>
            <person name="Sun H."/>
            <person name="Tunlid A."/>
            <person name="Henrissat B."/>
            <person name="Grigoriev I.V."/>
            <person name="Hibbett D.S."/>
            <person name="Martin F."/>
            <person name="Nordberg H.P."/>
            <person name="Cantor M.N."/>
            <person name="Hua S.X."/>
        </authorList>
    </citation>
    <scope>NUCLEOTIDE SEQUENCE [LARGE SCALE GENOMIC DNA]</scope>
    <source>
        <strain evidence="2 3">Marx 270</strain>
    </source>
</reference>